<protein>
    <submittedName>
        <fullName evidence="1">Glycoside hydrolase family 99-like domain-containing protein</fullName>
    </submittedName>
</protein>
<dbReference type="PANTHER" id="PTHR41244">
    <property type="entry name" value="RHAMNAN SYNTHESIS F"/>
    <property type="match status" value="1"/>
</dbReference>
<sequence>MSRIKHALRLIFLSPRQFLYVRRMKRSGLFDRKFYLEVNPLIHWIFRFFPERHYVLFGESAGLYPNPDFSPKAYLKHNPDIRSGGMAPFDHYLRAGRHEQRVTRDLPSDGGGLSIPLPKLRGAEANPADYAVVVHIYYHDLWEEFEARLKMLDFDFDLFVSITYKGDETEALAEQIREAWPRSRVVPMPNHGRDIFPFLHLINAGLLSGYKAVCKFHTKKSPHRQDGDTWRRHLIDGILPEAGTRALLERFVAEPDAAFWVADGQHYNDPQWWGSNLNRTTELLQRIEVPVDKDRLSFPAGSIYWLKPQIVTLLRGLQLGTENFDLELGQTDGTVAHAIERVLGVMTDAMGMHILQTSQLAALPAPEPAAPGPSFVSAFYLPQFHPTPENDAWWGKGFTEWMAATRAQPNFVGHAHPVLPSDLGFYDLRVTETLGQQAELARAAGIDAFCVYHYWFDGRRILETPIDRLMERPDIAFPFYLCWANESWRRNWDGMSGEILLEQSYAPGFAASLAESLVPYFNDPRYQRPDGMRPRFVIYRPEDMPDPAAAVAEMRETWRRLGVGEVELGAVLFHIEGESPVEADLFDFWVEMPPHGLVGMDDYLFGGPDGNRMQAGVMPAFSGLIYDYDAVRRNSQSARYMSKLPAHTIAGIMPSWDNTARRGRDAHMAYGANPVSFERWLREMLKTRIPHAYRGELMINAWNEWAEKAMLEPTQQYGSANLDVLRRNL</sequence>
<dbReference type="EMBL" id="JAOWLB010000023">
    <property type="protein sequence ID" value="MCV2890859.1"/>
    <property type="molecule type" value="Genomic_DNA"/>
</dbReference>
<dbReference type="InterPro" id="IPR032719">
    <property type="entry name" value="WbsX"/>
</dbReference>
<accession>A0ABT3AQC3</accession>
<keyword evidence="2" id="KW-1185">Reference proteome</keyword>
<comment type="caution">
    <text evidence="1">The sequence shown here is derived from an EMBL/GenBank/DDBJ whole genome shotgun (WGS) entry which is preliminary data.</text>
</comment>
<evidence type="ECO:0000313" key="1">
    <source>
        <dbReference type="EMBL" id="MCV2890859.1"/>
    </source>
</evidence>
<dbReference type="Proteomes" id="UP001320899">
    <property type="component" value="Unassembled WGS sequence"/>
</dbReference>
<dbReference type="Gene3D" id="3.20.20.80">
    <property type="entry name" value="Glycosidases"/>
    <property type="match status" value="1"/>
</dbReference>
<gene>
    <name evidence="1" type="ORF">OE747_21205</name>
</gene>
<dbReference type="InterPro" id="IPR007739">
    <property type="entry name" value="RgpF"/>
</dbReference>
<dbReference type="Pfam" id="PF14307">
    <property type="entry name" value="Glyco_tran_WbsX"/>
    <property type="match status" value="1"/>
</dbReference>
<evidence type="ECO:0000313" key="2">
    <source>
        <dbReference type="Proteomes" id="UP001320899"/>
    </source>
</evidence>
<dbReference type="PANTHER" id="PTHR41244:SF1">
    <property type="entry name" value="GLYCOSYLTRANSFERASE"/>
    <property type="match status" value="1"/>
</dbReference>
<organism evidence="1 2">
    <name type="scientific">Ruegeria aquimaris</name>
    <dbReference type="NCBI Taxonomy" id="2984333"/>
    <lineage>
        <taxon>Bacteria</taxon>
        <taxon>Pseudomonadati</taxon>
        <taxon>Pseudomonadota</taxon>
        <taxon>Alphaproteobacteria</taxon>
        <taxon>Rhodobacterales</taxon>
        <taxon>Roseobacteraceae</taxon>
        <taxon>Ruegeria</taxon>
    </lineage>
</organism>
<reference evidence="1 2" key="1">
    <citation type="submission" date="2022-10" db="EMBL/GenBank/DDBJ databases">
        <title>Ruegeria sp. nov., isolated from ocean surface sediments.</title>
        <authorList>
            <person name="He W."/>
            <person name="Xue H.-P."/>
            <person name="Zhang D.-F."/>
        </authorList>
    </citation>
    <scope>NUCLEOTIDE SEQUENCE [LARGE SCALE GENOMIC DNA]</scope>
    <source>
        <strain evidence="1 2">XHP0148</strain>
    </source>
</reference>
<dbReference type="Pfam" id="PF05045">
    <property type="entry name" value="RgpF"/>
    <property type="match status" value="1"/>
</dbReference>
<dbReference type="RefSeq" id="WP_263830475.1">
    <property type="nucleotide sequence ID" value="NZ_JAOWLB010000023.1"/>
</dbReference>
<name>A0ABT3AQC3_9RHOB</name>
<dbReference type="CDD" id="cd11579">
    <property type="entry name" value="Glyco_tran_WbsX"/>
    <property type="match status" value="1"/>
</dbReference>
<proteinExistence type="predicted"/>